<evidence type="ECO:0000313" key="1">
    <source>
        <dbReference type="EMBL" id="KAK6622270.1"/>
    </source>
</evidence>
<name>A0ABR1ALV2_POLSC</name>
<comment type="caution">
    <text evidence="1">The sequence shown here is derived from an EMBL/GenBank/DDBJ whole genome shotgun (WGS) entry which is preliminary data.</text>
</comment>
<protein>
    <submittedName>
        <fullName evidence="1">Uncharacterized protein</fullName>
    </submittedName>
</protein>
<proteinExistence type="predicted"/>
<sequence length="171" mass="18946">MCENNQDEGLTNKRFNKFKCDFIPLNLFHGSTPAFTHGCPPSAPKNRLKFTTETDVVLSPRQILQLPKLLVPESGADAESTQRASDSIRLLPQIAPAADLLRIFSHIKPEDLNLSSSSFLIVFGVLLVSHVNVRYRVLEAIDFQGLFGNRTYFCQRLTMAEPVGGPSTATL</sequence>
<dbReference type="EMBL" id="JAWJWF010000047">
    <property type="protein sequence ID" value="KAK6622270.1"/>
    <property type="molecule type" value="Genomic_DNA"/>
</dbReference>
<gene>
    <name evidence="1" type="ORF">RUM44_002077</name>
</gene>
<keyword evidence="2" id="KW-1185">Reference proteome</keyword>
<organism evidence="1 2">
    <name type="scientific">Polyplax serrata</name>
    <name type="common">Common mouse louse</name>
    <dbReference type="NCBI Taxonomy" id="468196"/>
    <lineage>
        <taxon>Eukaryota</taxon>
        <taxon>Metazoa</taxon>
        <taxon>Ecdysozoa</taxon>
        <taxon>Arthropoda</taxon>
        <taxon>Hexapoda</taxon>
        <taxon>Insecta</taxon>
        <taxon>Pterygota</taxon>
        <taxon>Neoptera</taxon>
        <taxon>Paraneoptera</taxon>
        <taxon>Psocodea</taxon>
        <taxon>Troctomorpha</taxon>
        <taxon>Phthiraptera</taxon>
        <taxon>Anoplura</taxon>
        <taxon>Polyplacidae</taxon>
        <taxon>Polyplax</taxon>
    </lineage>
</organism>
<accession>A0ABR1ALV2</accession>
<evidence type="ECO:0000313" key="2">
    <source>
        <dbReference type="Proteomes" id="UP001359485"/>
    </source>
</evidence>
<dbReference type="Proteomes" id="UP001359485">
    <property type="component" value="Unassembled WGS sequence"/>
</dbReference>
<reference evidence="1 2" key="1">
    <citation type="submission" date="2023-09" db="EMBL/GenBank/DDBJ databases">
        <title>Genomes of two closely related lineages of the louse Polyplax serrata with different host specificities.</title>
        <authorList>
            <person name="Martinu J."/>
            <person name="Tarabai H."/>
            <person name="Stefka J."/>
            <person name="Hypsa V."/>
        </authorList>
    </citation>
    <scope>NUCLEOTIDE SEQUENCE [LARGE SCALE GENOMIC DNA]</scope>
    <source>
        <strain evidence="1">98ZLc_SE</strain>
    </source>
</reference>